<evidence type="ECO:0000256" key="1">
    <source>
        <dbReference type="SAM" id="Phobius"/>
    </source>
</evidence>
<dbReference type="EMBL" id="UINC01050644">
    <property type="protein sequence ID" value="SVB63856.1"/>
    <property type="molecule type" value="Genomic_DNA"/>
</dbReference>
<accession>A0A382FL63</accession>
<dbReference type="AlphaFoldDB" id="A0A382FL63"/>
<keyword evidence="1" id="KW-0812">Transmembrane</keyword>
<proteinExistence type="predicted"/>
<feature type="transmembrane region" description="Helical" evidence="1">
    <location>
        <begin position="6"/>
        <end position="25"/>
    </location>
</feature>
<keyword evidence="1" id="KW-1133">Transmembrane helix</keyword>
<name>A0A382FL63_9ZZZZ</name>
<evidence type="ECO:0000313" key="2">
    <source>
        <dbReference type="EMBL" id="SVB63856.1"/>
    </source>
</evidence>
<organism evidence="2">
    <name type="scientific">marine metagenome</name>
    <dbReference type="NCBI Taxonomy" id="408172"/>
    <lineage>
        <taxon>unclassified sequences</taxon>
        <taxon>metagenomes</taxon>
        <taxon>ecological metagenomes</taxon>
    </lineage>
</organism>
<feature type="non-terminal residue" evidence="2">
    <location>
        <position position="141"/>
    </location>
</feature>
<gene>
    <name evidence="2" type="ORF">METZ01_LOCUS216710</name>
</gene>
<protein>
    <submittedName>
        <fullName evidence="2">Uncharacterized protein</fullName>
    </submittedName>
</protein>
<sequence>MKNLNYFHKLIAILFFPFLIFIRLISPFYKIKLRIFLSSGRIGHFVGQAGISLCEKIENEKTNANQYKEIYWFDTPSCNTQLDKMVRRVFFVRWWVRYLILANNFFPALQLVPVENRWFEARDYKGLYDKTKDIKEAYLPF</sequence>
<reference evidence="2" key="1">
    <citation type="submission" date="2018-05" db="EMBL/GenBank/DDBJ databases">
        <authorList>
            <person name="Lanie J.A."/>
            <person name="Ng W.-L."/>
            <person name="Kazmierczak K.M."/>
            <person name="Andrzejewski T.M."/>
            <person name="Davidsen T.M."/>
            <person name="Wayne K.J."/>
            <person name="Tettelin H."/>
            <person name="Glass J.I."/>
            <person name="Rusch D."/>
            <person name="Podicherti R."/>
            <person name="Tsui H.-C.T."/>
            <person name="Winkler M.E."/>
        </authorList>
    </citation>
    <scope>NUCLEOTIDE SEQUENCE</scope>
</reference>
<keyword evidence="1" id="KW-0472">Membrane</keyword>